<dbReference type="AlphaFoldDB" id="A0A839U6X0"/>
<evidence type="ECO:0000313" key="2">
    <source>
        <dbReference type="Proteomes" id="UP000554520"/>
    </source>
</evidence>
<gene>
    <name evidence="1" type="ORF">FHS21_000282</name>
</gene>
<evidence type="ECO:0000313" key="1">
    <source>
        <dbReference type="EMBL" id="MBB3143899.1"/>
    </source>
</evidence>
<name>A0A839U6X0_9HYPH</name>
<proteinExistence type="predicted"/>
<protein>
    <submittedName>
        <fullName evidence="1">Uncharacterized protein</fullName>
    </submittedName>
</protein>
<dbReference type="RefSeq" id="WP_112530876.1">
    <property type="nucleotide sequence ID" value="NZ_JACHXN010000001.1"/>
</dbReference>
<dbReference type="Proteomes" id="UP000554520">
    <property type="component" value="Unassembled WGS sequence"/>
</dbReference>
<accession>A0A839U6X0</accession>
<dbReference type="EMBL" id="JACHXN010000001">
    <property type="protein sequence ID" value="MBB3143899.1"/>
    <property type="molecule type" value="Genomic_DNA"/>
</dbReference>
<sequence length="203" mass="22627">MRIGLDEEAYAIFAPEDFVLEDKTKYDDSADAQLVAAVDGKPSVKRHKMMLDGKTFWYTASARSFDRLCQKTGKTGPASLYLLHRLYARRIVESIKYAPSLKLLTVLGYYDTITTFFQSELDLKGVIIDPATNRTLLDRVPVKNFAGGHMIYYSEEARAPLKKTLDEFYDAPPYGTGPTIVKARDLVAAAPAQRAPVSAISLH</sequence>
<keyword evidence="2" id="KW-1185">Reference proteome</keyword>
<organism evidence="1 2">
    <name type="scientific">Phyllobacterium trifolii</name>
    <dbReference type="NCBI Taxonomy" id="300193"/>
    <lineage>
        <taxon>Bacteria</taxon>
        <taxon>Pseudomonadati</taxon>
        <taxon>Pseudomonadota</taxon>
        <taxon>Alphaproteobacteria</taxon>
        <taxon>Hyphomicrobiales</taxon>
        <taxon>Phyllobacteriaceae</taxon>
        <taxon>Phyllobacterium</taxon>
    </lineage>
</organism>
<reference evidence="1 2" key="1">
    <citation type="submission" date="2020-08" db="EMBL/GenBank/DDBJ databases">
        <title>Genomic Encyclopedia of Type Strains, Phase III (KMG-III): the genomes of soil and plant-associated and newly described type strains.</title>
        <authorList>
            <person name="Whitman W."/>
        </authorList>
    </citation>
    <scope>NUCLEOTIDE SEQUENCE [LARGE SCALE GENOMIC DNA]</scope>
    <source>
        <strain evidence="1 2">CECT 7015</strain>
    </source>
</reference>
<comment type="caution">
    <text evidence="1">The sequence shown here is derived from an EMBL/GenBank/DDBJ whole genome shotgun (WGS) entry which is preliminary data.</text>
</comment>